<gene>
    <name evidence="2" type="primary">tc3a_577</name>
    <name evidence="2" type="ORF">AVEN_242349_1</name>
</gene>
<evidence type="ECO:0000259" key="1">
    <source>
        <dbReference type="Pfam" id="PF13358"/>
    </source>
</evidence>
<proteinExistence type="predicted"/>
<evidence type="ECO:0000313" key="3">
    <source>
        <dbReference type="Proteomes" id="UP000499080"/>
    </source>
</evidence>
<name>A0A4Y2AII8_ARAVE</name>
<dbReference type="EMBL" id="BGPR01156378">
    <property type="protein sequence ID" value="GBL78754.1"/>
    <property type="molecule type" value="Genomic_DNA"/>
</dbReference>
<protein>
    <submittedName>
        <fullName evidence="2">Transposable element Tc3 transposase</fullName>
    </submittedName>
</protein>
<feature type="domain" description="Tc1-like transposase DDE" evidence="1">
    <location>
        <begin position="41"/>
        <end position="126"/>
    </location>
</feature>
<feature type="non-terminal residue" evidence="2">
    <location>
        <position position="1"/>
    </location>
</feature>
<dbReference type="InterPro" id="IPR038717">
    <property type="entry name" value="Tc1-like_DDE_dom"/>
</dbReference>
<reference evidence="2 3" key="1">
    <citation type="journal article" date="2019" name="Sci. Rep.">
        <title>Orb-weaving spider Araneus ventricosus genome elucidates the spidroin gene catalogue.</title>
        <authorList>
            <person name="Kono N."/>
            <person name="Nakamura H."/>
            <person name="Ohtoshi R."/>
            <person name="Moran D.A.P."/>
            <person name="Shinohara A."/>
            <person name="Yoshida Y."/>
            <person name="Fujiwara M."/>
            <person name="Mori M."/>
            <person name="Tomita M."/>
            <person name="Arakawa K."/>
        </authorList>
    </citation>
    <scope>NUCLEOTIDE SEQUENCE [LARGE SCALE GENOMIC DNA]</scope>
</reference>
<dbReference type="AlphaFoldDB" id="A0A4Y2AII8"/>
<dbReference type="InterPro" id="IPR036397">
    <property type="entry name" value="RNaseH_sf"/>
</dbReference>
<organism evidence="2 3">
    <name type="scientific">Araneus ventricosus</name>
    <name type="common">Orbweaver spider</name>
    <name type="synonym">Epeira ventricosa</name>
    <dbReference type="NCBI Taxonomy" id="182803"/>
    <lineage>
        <taxon>Eukaryota</taxon>
        <taxon>Metazoa</taxon>
        <taxon>Ecdysozoa</taxon>
        <taxon>Arthropoda</taxon>
        <taxon>Chelicerata</taxon>
        <taxon>Arachnida</taxon>
        <taxon>Araneae</taxon>
        <taxon>Araneomorphae</taxon>
        <taxon>Entelegynae</taxon>
        <taxon>Araneoidea</taxon>
        <taxon>Araneidae</taxon>
        <taxon>Araneus</taxon>
    </lineage>
</organism>
<sequence>FIWRAPGTRYHQENTIERHRYGGAGWLVWGGIILGSRTDLHVQSVTMTGHIYRDVILEQHVRLFRGAMGAEFLFMDDNARPHRANIVDECLQSEDITRMDWPAYSPDLNPIEHVWDMLGRRIAARQPPPTCLPELRRALLDEWCNILQDQIDNLILSMPRRFTSVVTKVLAAVRTLDRFGISDRAGAAIVSTALQDVDIISERNVLNVVDRNKIRHGRTKARTTLLSQVIKDYNHYQFGLYFDGRKDRILSLEDNRRKVIIEEHISLVKEPGSEYIGHVCNKVGCDGTSVNTGVKSRISIMRNMEMILNRPLQCFVCQLHANELPLRHLFAHVDRTTTGPRSLTGEIRKSLAGCEKLSVVSSTPIEYTLCEVTNKKDLSTDQLYLMEICEVINC</sequence>
<dbReference type="Proteomes" id="UP000499080">
    <property type="component" value="Unassembled WGS sequence"/>
</dbReference>
<dbReference type="Gene3D" id="3.30.420.10">
    <property type="entry name" value="Ribonuclease H-like superfamily/Ribonuclease H"/>
    <property type="match status" value="1"/>
</dbReference>
<keyword evidence="3" id="KW-1185">Reference proteome</keyword>
<accession>A0A4Y2AII8</accession>
<evidence type="ECO:0000313" key="2">
    <source>
        <dbReference type="EMBL" id="GBL78754.1"/>
    </source>
</evidence>
<dbReference type="GO" id="GO:0003676">
    <property type="term" value="F:nucleic acid binding"/>
    <property type="evidence" value="ECO:0007669"/>
    <property type="project" value="InterPro"/>
</dbReference>
<comment type="caution">
    <text evidence="2">The sequence shown here is derived from an EMBL/GenBank/DDBJ whole genome shotgun (WGS) entry which is preliminary data.</text>
</comment>
<dbReference type="Pfam" id="PF13358">
    <property type="entry name" value="DDE_3"/>
    <property type="match status" value="1"/>
</dbReference>
<dbReference type="OrthoDB" id="6617942at2759"/>